<reference evidence="3 4" key="1">
    <citation type="submission" date="2022-01" db="EMBL/GenBank/DDBJ databases">
        <title>A high-quality chromosome-level genome assembly of rohu carp, Labeo rohita.</title>
        <authorList>
            <person name="Arick M.A. II"/>
            <person name="Hsu C.-Y."/>
            <person name="Magbanua Z."/>
            <person name="Pechanova O."/>
            <person name="Grover C."/>
            <person name="Miller E."/>
            <person name="Thrash A."/>
            <person name="Ezzel L."/>
            <person name="Alam S."/>
            <person name="Benzie J."/>
            <person name="Hamilton M."/>
            <person name="Karsi A."/>
            <person name="Lawrence M.L."/>
            <person name="Peterson D.G."/>
        </authorList>
    </citation>
    <scope>NUCLEOTIDE SEQUENCE [LARGE SCALE GENOMIC DNA]</scope>
    <source>
        <strain evidence="4">BAU-BD-2019</strain>
        <tissue evidence="3">Blood</tissue>
    </source>
</reference>
<feature type="chain" id="PRO_5046538227" evidence="2">
    <location>
        <begin position="22"/>
        <end position="286"/>
    </location>
</feature>
<dbReference type="PANTHER" id="PTHR21063:SF4">
    <property type="entry name" value="CD48 ANTIGEN-RELATED"/>
    <property type="match status" value="1"/>
</dbReference>
<dbReference type="Gene3D" id="2.60.40.2710">
    <property type="match status" value="1"/>
</dbReference>
<proteinExistence type="predicted"/>
<feature type="signal peptide" evidence="2">
    <location>
        <begin position="1"/>
        <end position="21"/>
    </location>
</feature>
<evidence type="ECO:0000313" key="3">
    <source>
        <dbReference type="EMBL" id="KAI2650790.1"/>
    </source>
</evidence>
<name>A0ABQ8LK35_LABRO</name>
<feature type="transmembrane region" description="Helical" evidence="1">
    <location>
        <begin position="213"/>
        <end position="240"/>
    </location>
</feature>
<dbReference type="Gene3D" id="2.60.40.10">
    <property type="entry name" value="Immunoglobulins"/>
    <property type="match status" value="1"/>
</dbReference>
<dbReference type="PANTHER" id="PTHR21063">
    <property type="entry name" value="LFA-3"/>
    <property type="match status" value="1"/>
</dbReference>
<gene>
    <name evidence="3" type="ORF">H4Q32_000858</name>
</gene>
<sequence length="286" mass="32306">MKLLLNLLAMILFLLDNGASGVGKDEVFVSLKEGDLVSFHTSVKTNVQCDNSTERFRDRLTLDNQTGSLTIRDIRTTDSGLYKLQMNSSNTCSEKNFNVTGVSSTEHNQMKHVINGESVTLESGEKENTNVMTWHFNDIPIAKMTGNQKRICTDDLCNNGTERFRDRLKLEKDGSLIITNTNIADSGLYKLEIIISNSSFCITRLRWRFSVTVFFPAVGICVAVVFLLIAATVTAGVIYCRHKKYKPQLKKIRMIFITRHRIRKTLLMGLGMTLNQTQDEAAYMIM</sequence>
<keyword evidence="1" id="KW-0472">Membrane</keyword>
<dbReference type="Proteomes" id="UP000830375">
    <property type="component" value="Unassembled WGS sequence"/>
</dbReference>
<organism evidence="3 4">
    <name type="scientific">Labeo rohita</name>
    <name type="common">Indian major carp</name>
    <name type="synonym">Cyprinus rohita</name>
    <dbReference type="NCBI Taxonomy" id="84645"/>
    <lineage>
        <taxon>Eukaryota</taxon>
        <taxon>Metazoa</taxon>
        <taxon>Chordata</taxon>
        <taxon>Craniata</taxon>
        <taxon>Vertebrata</taxon>
        <taxon>Euteleostomi</taxon>
        <taxon>Actinopterygii</taxon>
        <taxon>Neopterygii</taxon>
        <taxon>Teleostei</taxon>
        <taxon>Ostariophysi</taxon>
        <taxon>Cypriniformes</taxon>
        <taxon>Cyprinidae</taxon>
        <taxon>Labeoninae</taxon>
        <taxon>Labeonini</taxon>
        <taxon>Labeo</taxon>
    </lineage>
</organism>
<keyword evidence="4" id="KW-1185">Reference proteome</keyword>
<dbReference type="InterPro" id="IPR036179">
    <property type="entry name" value="Ig-like_dom_sf"/>
</dbReference>
<dbReference type="InterPro" id="IPR013783">
    <property type="entry name" value="Ig-like_fold"/>
</dbReference>
<keyword evidence="2" id="KW-0732">Signal</keyword>
<comment type="caution">
    <text evidence="3">The sequence shown here is derived from an EMBL/GenBank/DDBJ whole genome shotgun (WGS) entry which is preliminary data.</text>
</comment>
<evidence type="ECO:0000256" key="1">
    <source>
        <dbReference type="SAM" id="Phobius"/>
    </source>
</evidence>
<dbReference type="SUPFAM" id="SSF48726">
    <property type="entry name" value="Immunoglobulin"/>
    <property type="match status" value="2"/>
</dbReference>
<keyword evidence="1" id="KW-0812">Transmembrane</keyword>
<dbReference type="EMBL" id="JACTAM010000022">
    <property type="protein sequence ID" value="KAI2650790.1"/>
    <property type="molecule type" value="Genomic_DNA"/>
</dbReference>
<evidence type="ECO:0000313" key="4">
    <source>
        <dbReference type="Proteomes" id="UP000830375"/>
    </source>
</evidence>
<accession>A0ABQ8LK35</accession>
<protein>
    <submittedName>
        <fullName evidence="3">Hepatocyte cell adhesion molecule</fullName>
    </submittedName>
</protein>
<keyword evidence="1" id="KW-1133">Transmembrane helix</keyword>
<evidence type="ECO:0000256" key="2">
    <source>
        <dbReference type="SAM" id="SignalP"/>
    </source>
</evidence>